<dbReference type="AlphaFoldDB" id="A0A7X0G6A0"/>
<dbReference type="Proteomes" id="UP000546324">
    <property type="component" value="Unassembled WGS sequence"/>
</dbReference>
<sequence>MPTPGNPQRRFRLADDALWAEYGQACRDVNGSADRSDDIRKHVEAVVAEWKKRRRTS</sequence>
<comment type="caution">
    <text evidence="1">The sequence shown here is derived from an EMBL/GenBank/DDBJ whole genome shotgun (WGS) entry which is preliminary data.</text>
</comment>
<name>A0A7X0G6A0_9ACTN</name>
<dbReference type="RefSeq" id="WP_185031359.1">
    <property type="nucleotide sequence ID" value="NZ_JACHMQ010000001.1"/>
</dbReference>
<accession>A0A7X0G6A0</accession>
<organism evidence="1 2">
    <name type="scientific">Actinomadura coerulea</name>
    <dbReference type="NCBI Taxonomy" id="46159"/>
    <lineage>
        <taxon>Bacteria</taxon>
        <taxon>Bacillati</taxon>
        <taxon>Actinomycetota</taxon>
        <taxon>Actinomycetes</taxon>
        <taxon>Streptosporangiales</taxon>
        <taxon>Thermomonosporaceae</taxon>
        <taxon>Actinomadura</taxon>
    </lineage>
</organism>
<dbReference type="EMBL" id="JACHMQ010000001">
    <property type="protein sequence ID" value="MBB6399457.1"/>
    <property type="molecule type" value="Genomic_DNA"/>
</dbReference>
<protein>
    <submittedName>
        <fullName evidence="1">Uncharacterized protein</fullName>
    </submittedName>
</protein>
<proteinExistence type="predicted"/>
<reference evidence="1 2" key="1">
    <citation type="submission" date="2020-08" db="EMBL/GenBank/DDBJ databases">
        <title>Sequencing the genomes of 1000 actinobacteria strains.</title>
        <authorList>
            <person name="Klenk H.-P."/>
        </authorList>
    </citation>
    <scope>NUCLEOTIDE SEQUENCE [LARGE SCALE GENOMIC DNA]</scope>
    <source>
        <strain evidence="1 2">DSM 43675</strain>
    </source>
</reference>
<evidence type="ECO:0000313" key="2">
    <source>
        <dbReference type="Proteomes" id="UP000546324"/>
    </source>
</evidence>
<keyword evidence="2" id="KW-1185">Reference proteome</keyword>
<gene>
    <name evidence="1" type="ORF">BKA00_006371</name>
</gene>
<evidence type="ECO:0000313" key="1">
    <source>
        <dbReference type="EMBL" id="MBB6399457.1"/>
    </source>
</evidence>